<dbReference type="EMBL" id="OBMQ01000006">
    <property type="protein sequence ID" value="SOC11515.1"/>
    <property type="molecule type" value="Genomic_DNA"/>
</dbReference>
<protein>
    <recommendedName>
        <fullName evidence="4">DUF3953 domain-containing protein</fullName>
    </recommendedName>
</protein>
<feature type="transmembrane region" description="Helical" evidence="1">
    <location>
        <begin position="63"/>
        <end position="81"/>
    </location>
</feature>
<keyword evidence="3" id="KW-1185">Reference proteome</keyword>
<feature type="transmembrane region" description="Helical" evidence="1">
    <location>
        <begin position="7"/>
        <end position="28"/>
    </location>
</feature>
<keyword evidence="1" id="KW-0472">Membrane</keyword>
<sequence length="83" mass="9396">METKWGLVFYFQPVVCLLLLLIGIYTFVAGSPHLLPWAFIVTGPLFSAMALIETKQQNKNASIFYYSLAVVAFLFGFYSFIAF</sequence>
<accession>A0A285SUC5</accession>
<evidence type="ECO:0000313" key="2">
    <source>
        <dbReference type="EMBL" id="SOC11515.1"/>
    </source>
</evidence>
<organism evidence="2 3">
    <name type="scientific">Ureibacillus xyleni</name>
    <dbReference type="NCBI Taxonomy" id="614648"/>
    <lineage>
        <taxon>Bacteria</taxon>
        <taxon>Bacillati</taxon>
        <taxon>Bacillota</taxon>
        <taxon>Bacilli</taxon>
        <taxon>Bacillales</taxon>
        <taxon>Caryophanaceae</taxon>
        <taxon>Ureibacillus</taxon>
    </lineage>
</organism>
<evidence type="ECO:0000256" key="1">
    <source>
        <dbReference type="SAM" id="Phobius"/>
    </source>
</evidence>
<evidence type="ECO:0008006" key="4">
    <source>
        <dbReference type="Google" id="ProtNLM"/>
    </source>
</evidence>
<feature type="transmembrane region" description="Helical" evidence="1">
    <location>
        <begin position="34"/>
        <end position="51"/>
    </location>
</feature>
<keyword evidence="1" id="KW-1133">Transmembrane helix</keyword>
<reference evidence="3" key="1">
    <citation type="submission" date="2017-08" db="EMBL/GenBank/DDBJ databases">
        <authorList>
            <person name="Varghese N."/>
            <person name="Submissions S."/>
        </authorList>
    </citation>
    <scope>NUCLEOTIDE SEQUENCE [LARGE SCALE GENOMIC DNA]</scope>
    <source>
        <strain evidence="3">JC22</strain>
    </source>
</reference>
<proteinExistence type="predicted"/>
<gene>
    <name evidence="2" type="ORF">SAMN05880501_106185</name>
</gene>
<dbReference type="RefSeq" id="WP_097073678.1">
    <property type="nucleotide sequence ID" value="NZ_OBMQ01000006.1"/>
</dbReference>
<name>A0A285SUC5_9BACL</name>
<dbReference type="AlphaFoldDB" id="A0A285SUC5"/>
<dbReference type="OrthoDB" id="2736367at2"/>
<evidence type="ECO:0000313" key="3">
    <source>
        <dbReference type="Proteomes" id="UP000219636"/>
    </source>
</evidence>
<dbReference type="Proteomes" id="UP000219636">
    <property type="component" value="Unassembled WGS sequence"/>
</dbReference>
<keyword evidence="1" id="KW-0812">Transmembrane</keyword>